<dbReference type="InterPro" id="IPR013154">
    <property type="entry name" value="ADH-like_N"/>
</dbReference>
<dbReference type="STRING" id="29529.SAMN04488122_5017"/>
<dbReference type="InterPro" id="IPR020843">
    <property type="entry name" value="ER"/>
</dbReference>
<dbReference type="CDD" id="cd05289">
    <property type="entry name" value="MDR_like_2"/>
    <property type="match status" value="1"/>
</dbReference>
<proteinExistence type="predicted"/>
<gene>
    <name evidence="2" type="ORF">SAMN04488122_5017</name>
</gene>
<dbReference type="GO" id="GO:0016491">
    <property type="term" value="F:oxidoreductase activity"/>
    <property type="evidence" value="ECO:0007669"/>
    <property type="project" value="InterPro"/>
</dbReference>
<organism evidence="2 3">
    <name type="scientific">Chitinophaga arvensicola</name>
    <dbReference type="NCBI Taxonomy" id="29529"/>
    <lineage>
        <taxon>Bacteria</taxon>
        <taxon>Pseudomonadati</taxon>
        <taxon>Bacteroidota</taxon>
        <taxon>Chitinophagia</taxon>
        <taxon>Chitinophagales</taxon>
        <taxon>Chitinophagaceae</taxon>
        <taxon>Chitinophaga</taxon>
    </lineage>
</organism>
<dbReference type="SUPFAM" id="SSF50129">
    <property type="entry name" value="GroES-like"/>
    <property type="match status" value="1"/>
</dbReference>
<name>A0A1I0S9F2_9BACT</name>
<sequence length="340" mass="36427">MMKAIVLNDFGGVENFAMATLPVPEPGPHDVLIKIVASAFNPIDYQIRQGATERKRMHSPVLGRECAGIVEKTGVAVTRFRAGDAVMVAAGSMGSNGTYAEYISVPEQILVHKPAQLSFAAAAATPTASLTALQCIQRLGLSPTAAVFVSGAAGGVGLVLIKLLLHAGFTQLLATAGNEESHQQLINTGLPATQLIDYRQPDLLRHIVNQREGKLFDACIDLVGRHLSEISASLLRTQGNYLDVTALSTAVARETLFNKGAVIINISNYAFSLTGQLDYYGDGLRHIASMLENGALSPAPVWVTGEFSVDTVQHSHLLLERNQSKGRRLVMRMLSNANLM</sequence>
<evidence type="ECO:0000313" key="3">
    <source>
        <dbReference type="Proteomes" id="UP000199310"/>
    </source>
</evidence>
<dbReference type="Pfam" id="PF08240">
    <property type="entry name" value="ADH_N"/>
    <property type="match status" value="1"/>
</dbReference>
<dbReference type="InterPro" id="IPR011032">
    <property type="entry name" value="GroES-like_sf"/>
</dbReference>
<dbReference type="PANTHER" id="PTHR43482:SF1">
    <property type="entry name" value="PROTEIN AST1-RELATED"/>
    <property type="match status" value="1"/>
</dbReference>
<dbReference type="InterPro" id="IPR036291">
    <property type="entry name" value="NAD(P)-bd_dom_sf"/>
</dbReference>
<protein>
    <submittedName>
        <fullName evidence="2">NADPH:quinone reductase</fullName>
    </submittedName>
</protein>
<dbReference type="EMBL" id="FOJG01000002">
    <property type="protein sequence ID" value="SEW52671.1"/>
    <property type="molecule type" value="Genomic_DNA"/>
</dbReference>
<dbReference type="InterPro" id="IPR052585">
    <property type="entry name" value="Lipid_raft_assoc_Zn_ADH"/>
</dbReference>
<dbReference type="PANTHER" id="PTHR43482">
    <property type="entry name" value="PROTEIN AST1-RELATED"/>
    <property type="match status" value="1"/>
</dbReference>
<dbReference type="Pfam" id="PF00107">
    <property type="entry name" value="ADH_zinc_N"/>
    <property type="match status" value="1"/>
</dbReference>
<keyword evidence="3" id="KW-1185">Reference proteome</keyword>
<dbReference type="SMART" id="SM00829">
    <property type="entry name" value="PKS_ER"/>
    <property type="match status" value="1"/>
</dbReference>
<evidence type="ECO:0000313" key="2">
    <source>
        <dbReference type="EMBL" id="SEW52671.1"/>
    </source>
</evidence>
<dbReference type="AlphaFoldDB" id="A0A1I0S9F2"/>
<accession>A0A1I0S9F2</accession>
<feature type="domain" description="Enoyl reductase (ER)" evidence="1">
    <location>
        <begin position="11"/>
        <end position="330"/>
    </location>
</feature>
<dbReference type="Proteomes" id="UP000199310">
    <property type="component" value="Unassembled WGS sequence"/>
</dbReference>
<evidence type="ECO:0000259" key="1">
    <source>
        <dbReference type="SMART" id="SM00829"/>
    </source>
</evidence>
<dbReference type="Gene3D" id="3.40.50.720">
    <property type="entry name" value="NAD(P)-binding Rossmann-like Domain"/>
    <property type="match status" value="1"/>
</dbReference>
<dbReference type="Gene3D" id="3.90.180.10">
    <property type="entry name" value="Medium-chain alcohol dehydrogenases, catalytic domain"/>
    <property type="match status" value="1"/>
</dbReference>
<dbReference type="SUPFAM" id="SSF51735">
    <property type="entry name" value="NAD(P)-binding Rossmann-fold domains"/>
    <property type="match status" value="1"/>
</dbReference>
<dbReference type="InterPro" id="IPR013149">
    <property type="entry name" value="ADH-like_C"/>
</dbReference>
<reference evidence="3" key="1">
    <citation type="submission" date="2016-10" db="EMBL/GenBank/DDBJ databases">
        <authorList>
            <person name="Varghese N."/>
            <person name="Submissions S."/>
        </authorList>
    </citation>
    <scope>NUCLEOTIDE SEQUENCE [LARGE SCALE GENOMIC DNA]</scope>
    <source>
        <strain evidence="3">DSM 3695</strain>
    </source>
</reference>